<reference evidence="3" key="1">
    <citation type="journal article" date="2011" name="J. Bacteriol.">
        <title>Genome sequences of eight morphologically diverse alphaproteobacteria.</title>
        <authorList>
            <consortium name="US DOE Joint Genome Institute"/>
            <person name="Brown P.J."/>
            <person name="Kysela D.T."/>
            <person name="Buechlein A."/>
            <person name="Hemmerich C."/>
            <person name="Brun Y.V."/>
        </authorList>
    </citation>
    <scope>NUCLEOTIDE SEQUENCE [LARGE SCALE GENOMIC DNA]</scope>
    <source>
        <strain evidence="3">ATCC 49814 / DSM 5838 / IFAM 1418</strain>
    </source>
</reference>
<dbReference type="KEGG" id="hba:Hbal_0304"/>
<dbReference type="HOGENOM" id="CLU_1080833_0_0_5"/>
<evidence type="ECO:0000313" key="2">
    <source>
        <dbReference type="EMBL" id="ACT58006.1"/>
    </source>
</evidence>
<dbReference type="InterPro" id="IPR020941">
    <property type="entry name" value="SUFU-like_domain"/>
</dbReference>
<dbReference type="RefSeq" id="WP_012778164.1">
    <property type="nucleotide sequence ID" value="NC_012982.1"/>
</dbReference>
<protein>
    <recommendedName>
        <fullName evidence="1">Suppressor of fused-like domain-containing protein</fullName>
    </recommendedName>
</protein>
<evidence type="ECO:0000259" key="1">
    <source>
        <dbReference type="Pfam" id="PF05076"/>
    </source>
</evidence>
<dbReference type="Pfam" id="PF05076">
    <property type="entry name" value="SUFU"/>
    <property type="match status" value="1"/>
</dbReference>
<sequence>MNIWGPETDFGMSSEDMRDALDLHLARNIGEFQTVFTDEDGWSGNSSEDGPPIDVLVVPPDGERKFAYVTSFGCSFAPLPSKQYSEQKIVKRVEFVLAAQQNGNDEDDLKALNLAANTVRQFAKLVHINGVAVEEGETVMFSEKPQPVFEGADFCGFGFAKPLLPGVGFECMHSEEGDENSYVHFVAPIPLYKEEMEISSEQGPDVLCAKLVQAGITEMIDLKRTNIAPASAVSLTPNKRETKKTIWDKMLSWIGID</sequence>
<evidence type="ECO:0000313" key="3">
    <source>
        <dbReference type="Proteomes" id="UP000002745"/>
    </source>
</evidence>
<gene>
    <name evidence="2" type="ordered locus">Hbal_0304</name>
</gene>
<dbReference type="EMBL" id="CP001678">
    <property type="protein sequence ID" value="ACT58006.1"/>
    <property type="molecule type" value="Genomic_DNA"/>
</dbReference>
<dbReference type="OrthoDB" id="4827574at2"/>
<keyword evidence="3" id="KW-1185">Reference proteome</keyword>
<dbReference type="AlphaFoldDB" id="C6XLV0"/>
<accession>C6XLV0</accession>
<feature type="domain" description="Suppressor of fused-like" evidence="1">
    <location>
        <begin position="51"/>
        <end position="224"/>
    </location>
</feature>
<dbReference type="Proteomes" id="UP000002745">
    <property type="component" value="Chromosome"/>
</dbReference>
<name>C6XLV0_HIRBI</name>
<dbReference type="STRING" id="582402.Hbal_0304"/>
<organism evidence="2 3">
    <name type="scientific">Hirschia baltica (strain ATCC 49814 / DSM 5838 / IFAM 1418)</name>
    <dbReference type="NCBI Taxonomy" id="582402"/>
    <lineage>
        <taxon>Bacteria</taxon>
        <taxon>Pseudomonadati</taxon>
        <taxon>Pseudomonadota</taxon>
        <taxon>Alphaproteobacteria</taxon>
        <taxon>Hyphomonadales</taxon>
        <taxon>Hyphomonadaceae</taxon>
        <taxon>Hirschia</taxon>
    </lineage>
</organism>
<proteinExistence type="predicted"/>